<dbReference type="InterPro" id="IPR002557">
    <property type="entry name" value="Chitin-bd_dom"/>
</dbReference>
<dbReference type="PROSITE" id="PS50940">
    <property type="entry name" value="CHIT_BIND_II"/>
    <property type="match status" value="3"/>
</dbReference>
<evidence type="ECO:0000313" key="9">
    <source>
        <dbReference type="Proteomes" id="UP001054837"/>
    </source>
</evidence>
<proteinExistence type="predicted"/>
<comment type="caution">
    <text evidence="8">The sequence shown here is derived from an EMBL/GenBank/DDBJ whole genome shotgun (WGS) entry which is preliminary data.</text>
</comment>
<dbReference type="AlphaFoldDB" id="A0AAV4NWI8"/>
<dbReference type="Proteomes" id="UP001054837">
    <property type="component" value="Unassembled WGS sequence"/>
</dbReference>
<evidence type="ECO:0000256" key="3">
    <source>
        <dbReference type="ARBA" id="ARBA00022737"/>
    </source>
</evidence>
<evidence type="ECO:0000256" key="2">
    <source>
        <dbReference type="ARBA" id="ARBA00022729"/>
    </source>
</evidence>
<name>A0AAV4NWI8_9ARAC</name>
<keyword evidence="1" id="KW-0147">Chitin-binding</keyword>
<dbReference type="EMBL" id="BPLQ01002032">
    <property type="protein sequence ID" value="GIX88004.1"/>
    <property type="molecule type" value="Genomic_DNA"/>
</dbReference>
<evidence type="ECO:0000256" key="4">
    <source>
        <dbReference type="ARBA" id="ARBA00023157"/>
    </source>
</evidence>
<dbReference type="Gene3D" id="2.170.140.10">
    <property type="entry name" value="Chitin binding domain"/>
    <property type="match status" value="3"/>
</dbReference>
<evidence type="ECO:0000313" key="8">
    <source>
        <dbReference type="EMBL" id="GIX88004.1"/>
    </source>
</evidence>
<dbReference type="GO" id="GO:0005576">
    <property type="term" value="C:extracellular region"/>
    <property type="evidence" value="ECO:0007669"/>
    <property type="project" value="InterPro"/>
</dbReference>
<dbReference type="PANTHER" id="PTHR23301">
    <property type="entry name" value="CHITIN BINDING PERITROPHIN-A"/>
    <property type="match status" value="1"/>
</dbReference>
<keyword evidence="9" id="KW-1185">Reference proteome</keyword>
<organism evidence="8 9">
    <name type="scientific">Caerostris darwini</name>
    <dbReference type="NCBI Taxonomy" id="1538125"/>
    <lineage>
        <taxon>Eukaryota</taxon>
        <taxon>Metazoa</taxon>
        <taxon>Ecdysozoa</taxon>
        <taxon>Arthropoda</taxon>
        <taxon>Chelicerata</taxon>
        <taxon>Arachnida</taxon>
        <taxon>Araneae</taxon>
        <taxon>Araneomorphae</taxon>
        <taxon>Entelegynae</taxon>
        <taxon>Araneoidea</taxon>
        <taxon>Araneidae</taxon>
        <taxon>Caerostris</taxon>
    </lineage>
</organism>
<keyword evidence="4" id="KW-1015">Disulfide bond</keyword>
<accession>A0AAV4NWI8</accession>
<gene>
    <name evidence="8" type="primary">AVEN_143284_1</name>
    <name evidence="8" type="ORF">CDAR_437911</name>
</gene>
<feature type="signal peptide" evidence="6">
    <location>
        <begin position="1"/>
        <end position="20"/>
    </location>
</feature>
<protein>
    <recommendedName>
        <fullName evidence="7">Chitin-binding type-2 domain-containing protein</fullName>
    </recommendedName>
</protein>
<keyword evidence="5" id="KW-0325">Glycoprotein</keyword>
<feature type="domain" description="Chitin-binding type-2" evidence="7">
    <location>
        <begin position="44"/>
        <end position="98"/>
    </location>
</feature>
<feature type="chain" id="PRO_5043528655" description="Chitin-binding type-2 domain-containing protein" evidence="6">
    <location>
        <begin position="21"/>
        <end position="229"/>
    </location>
</feature>
<dbReference type="PANTHER" id="PTHR23301:SF0">
    <property type="entry name" value="CHITIN-BINDING TYPE-2 DOMAIN-CONTAINING PROTEIN-RELATED"/>
    <property type="match status" value="1"/>
</dbReference>
<keyword evidence="2 6" id="KW-0732">Signal</keyword>
<evidence type="ECO:0000256" key="6">
    <source>
        <dbReference type="SAM" id="SignalP"/>
    </source>
</evidence>
<keyword evidence="3" id="KW-0677">Repeat</keyword>
<feature type="domain" description="Chitin-binding type-2" evidence="7">
    <location>
        <begin position="165"/>
        <end position="220"/>
    </location>
</feature>
<sequence length="229" mass="25770">MAKLTCLIVLIVTVMLCAEGMRIDPAPMPSPRPGESFPIIKENDPRCKGDDGILPNPEDCTMYIKCVKGTSQDLKCPEGFKFDSLNHCTPGENADCGRMMIREFREDEQCPEYYGWFKVESDCHKFMVCITGVPTIKSCPEHYVYNDVNGACVEGDKCPISPPDESVCKKANEIISHDKDCKKFIKCVNFKAKVKNCPPGTAFDPELKRCTEQHFEKCKNNDILNIARL</sequence>
<dbReference type="GO" id="GO:0008061">
    <property type="term" value="F:chitin binding"/>
    <property type="evidence" value="ECO:0007669"/>
    <property type="project" value="UniProtKB-KW"/>
</dbReference>
<feature type="domain" description="Chitin-binding type-2" evidence="7">
    <location>
        <begin position="107"/>
        <end position="160"/>
    </location>
</feature>
<reference evidence="8 9" key="1">
    <citation type="submission" date="2021-06" db="EMBL/GenBank/DDBJ databases">
        <title>Caerostris darwini draft genome.</title>
        <authorList>
            <person name="Kono N."/>
            <person name="Arakawa K."/>
        </authorList>
    </citation>
    <scope>NUCLEOTIDE SEQUENCE [LARGE SCALE GENOMIC DNA]</scope>
</reference>
<evidence type="ECO:0000259" key="7">
    <source>
        <dbReference type="PROSITE" id="PS50940"/>
    </source>
</evidence>
<dbReference type="InterPro" id="IPR051940">
    <property type="entry name" value="Chitin_bind-dev_reg"/>
</dbReference>
<evidence type="ECO:0000256" key="1">
    <source>
        <dbReference type="ARBA" id="ARBA00022669"/>
    </source>
</evidence>
<evidence type="ECO:0000256" key="5">
    <source>
        <dbReference type="ARBA" id="ARBA00023180"/>
    </source>
</evidence>
<dbReference type="Pfam" id="PF01607">
    <property type="entry name" value="CBM_14"/>
    <property type="match status" value="3"/>
</dbReference>
<dbReference type="SUPFAM" id="SSF57625">
    <property type="entry name" value="Invertebrate chitin-binding proteins"/>
    <property type="match status" value="3"/>
</dbReference>
<dbReference type="InterPro" id="IPR036508">
    <property type="entry name" value="Chitin-bd_dom_sf"/>
</dbReference>
<dbReference type="SMART" id="SM00494">
    <property type="entry name" value="ChtBD2"/>
    <property type="match status" value="3"/>
</dbReference>